<dbReference type="PATRIC" id="fig|999434.4.peg.1806"/>
<sequence length="71" mass="8276">MSELAFEQLSAQVDMLSYAERIRLLDKIVKTLHKPVKAHKREDSDFNAAFGLWKDRNTSVEEIRNKAWGRS</sequence>
<accession>A0A0F6MN24</accession>
<comment type="caution">
    <text evidence="1">The sequence shown here is derived from an EMBL/GenBank/DDBJ whole genome shotgun (WGS) entry which is preliminary data.</text>
</comment>
<reference evidence="1" key="1">
    <citation type="submission" date="2012-01" db="EMBL/GenBank/DDBJ databases">
        <title>The Genome Sequence of Treponema denticola OTK.</title>
        <authorList>
            <consortium name="The Broad Institute Genome Sequencing Platform"/>
            <person name="Earl A."/>
            <person name="Ward D."/>
            <person name="Feldgarden M."/>
            <person name="Gevers D."/>
            <person name="Blanton J.M."/>
            <person name="Fenno C.J."/>
            <person name="Baranova O.V."/>
            <person name="Mathney J."/>
            <person name="Dewhirst F.E."/>
            <person name="Izard J."/>
            <person name="Young S.K."/>
            <person name="Zeng Q."/>
            <person name="Gargeya S."/>
            <person name="Fitzgerald M."/>
            <person name="Haas B."/>
            <person name="Abouelleil A."/>
            <person name="Alvarado L."/>
            <person name="Arachchi H.M."/>
            <person name="Berlin A."/>
            <person name="Chapman S.B."/>
            <person name="Gearin G."/>
            <person name="Goldberg J."/>
            <person name="Griggs A."/>
            <person name="Gujja S."/>
            <person name="Hansen M."/>
            <person name="Heiman D."/>
            <person name="Howarth C."/>
            <person name="Larimer J."/>
            <person name="Lui A."/>
            <person name="MacDonald P.J.P."/>
            <person name="McCowen C."/>
            <person name="Montmayeur A."/>
            <person name="Murphy C."/>
            <person name="Neiman D."/>
            <person name="Pearson M."/>
            <person name="Priest M."/>
            <person name="Roberts A."/>
            <person name="Saif S."/>
            <person name="Shea T."/>
            <person name="Sisk P."/>
            <person name="Stolte C."/>
            <person name="Sykes S."/>
            <person name="Wortman J."/>
            <person name="Nusbaum C."/>
            <person name="Birren B."/>
        </authorList>
    </citation>
    <scope>NUCLEOTIDE SEQUENCE [LARGE SCALE GENOMIC DNA]</scope>
    <source>
        <strain evidence="1">OTK</strain>
    </source>
</reference>
<evidence type="ECO:0000313" key="1">
    <source>
        <dbReference type="EMBL" id="EMB20281.1"/>
    </source>
</evidence>
<protein>
    <submittedName>
        <fullName evidence="1">Uncharacterized protein</fullName>
    </submittedName>
</protein>
<name>A0A0F6MN24_TREDN</name>
<dbReference type="HOGENOM" id="CLU_2738853_0_0_12"/>
<gene>
    <name evidence="1" type="ORF">HMPREF9723_01741</name>
</gene>
<organism evidence="1">
    <name type="scientific">Treponema denticola OTK</name>
    <dbReference type="NCBI Taxonomy" id="999434"/>
    <lineage>
        <taxon>Bacteria</taxon>
        <taxon>Pseudomonadati</taxon>
        <taxon>Spirochaetota</taxon>
        <taxon>Spirochaetia</taxon>
        <taxon>Spirochaetales</taxon>
        <taxon>Treponemataceae</taxon>
        <taxon>Treponema</taxon>
    </lineage>
</organism>
<dbReference type="Proteomes" id="UP000011701">
    <property type="component" value="Chromosome"/>
</dbReference>
<proteinExistence type="predicted"/>
<dbReference type="RefSeq" id="WP_002692644.1">
    <property type="nucleotide sequence ID" value="NZ_CM001797.1"/>
</dbReference>
<dbReference type="AlphaFoldDB" id="A0A0F6MN24"/>
<dbReference type="EMBL" id="AGDY01000009">
    <property type="protein sequence ID" value="EMB20281.1"/>
    <property type="molecule type" value="Genomic_DNA"/>
</dbReference>